<sequence>RPTPPKTPPPLIIREKPPPLPSSIATKVITR</sequence>
<evidence type="ECO:0000256" key="1">
    <source>
        <dbReference type="SAM" id="MobiDB-lite"/>
    </source>
</evidence>
<proteinExistence type="predicted"/>
<evidence type="ECO:0000313" key="2">
    <source>
        <dbReference type="EMBL" id="CAF4325336.1"/>
    </source>
</evidence>
<feature type="non-terminal residue" evidence="2">
    <location>
        <position position="31"/>
    </location>
</feature>
<feature type="region of interest" description="Disordered" evidence="1">
    <location>
        <begin position="1"/>
        <end position="31"/>
    </location>
</feature>
<dbReference type="Proteomes" id="UP000681720">
    <property type="component" value="Unassembled WGS sequence"/>
</dbReference>
<accession>A0A8S2U6K9</accession>
<feature type="non-terminal residue" evidence="2">
    <location>
        <position position="1"/>
    </location>
</feature>
<feature type="compositionally biased region" description="Pro residues" evidence="1">
    <location>
        <begin position="1"/>
        <end position="11"/>
    </location>
</feature>
<comment type="caution">
    <text evidence="2">The sequence shown here is derived from an EMBL/GenBank/DDBJ whole genome shotgun (WGS) entry which is preliminary data.</text>
</comment>
<reference evidence="2" key="1">
    <citation type="submission" date="2021-02" db="EMBL/GenBank/DDBJ databases">
        <authorList>
            <person name="Nowell W R."/>
        </authorList>
    </citation>
    <scope>NUCLEOTIDE SEQUENCE</scope>
</reference>
<dbReference type="EMBL" id="CAJOBJ010040826">
    <property type="protein sequence ID" value="CAF4325336.1"/>
    <property type="molecule type" value="Genomic_DNA"/>
</dbReference>
<protein>
    <submittedName>
        <fullName evidence="2">Uncharacterized protein</fullName>
    </submittedName>
</protein>
<organism evidence="2 3">
    <name type="scientific">Rotaria magnacalcarata</name>
    <dbReference type="NCBI Taxonomy" id="392030"/>
    <lineage>
        <taxon>Eukaryota</taxon>
        <taxon>Metazoa</taxon>
        <taxon>Spiralia</taxon>
        <taxon>Gnathifera</taxon>
        <taxon>Rotifera</taxon>
        <taxon>Eurotatoria</taxon>
        <taxon>Bdelloidea</taxon>
        <taxon>Philodinida</taxon>
        <taxon>Philodinidae</taxon>
        <taxon>Rotaria</taxon>
    </lineage>
</organism>
<gene>
    <name evidence="2" type="ORF">GIL414_LOCUS26879</name>
</gene>
<name>A0A8S2U6K9_9BILA</name>
<evidence type="ECO:0000313" key="3">
    <source>
        <dbReference type="Proteomes" id="UP000681720"/>
    </source>
</evidence>
<dbReference type="AlphaFoldDB" id="A0A8S2U6K9"/>